<proteinExistence type="predicted"/>
<sequence>MTTKPINWAKAALHALTEIAVRVWPLVNRRNLSVMLGIASLFGLVAPDRATEIRNVILAPMGIEQSAGDLL</sequence>
<name>A0A0J9D0P0_SPHYA</name>
<evidence type="ECO:0000313" key="1">
    <source>
        <dbReference type="EMBL" id="ATP18574.1"/>
    </source>
</evidence>
<evidence type="ECO:0000313" key="3">
    <source>
        <dbReference type="Proteomes" id="UP000037029"/>
    </source>
</evidence>
<dbReference type="Proteomes" id="UP000502611">
    <property type="component" value="Chromosome"/>
</dbReference>
<reference evidence="2 4" key="2">
    <citation type="submission" date="2020-04" db="EMBL/GenBank/DDBJ databases">
        <title>The Whole Genome Analysis of High salt-tolerant Sphingobium yanoikuyae YC-XJ2 with Aryl organophosphorus flame retardants (aryl-OPFRs)-degrading capacity and characteristics of Related phosphotriesterase.</title>
        <authorList>
            <person name="Li X."/>
        </authorList>
    </citation>
    <scope>NUCLEOTIDE SEQUENCE [LARGE SCALE GENOMIC DNA]</scope>
    <source>
        <strain evidence="2 4">YC-XJ2</strain>
    </source>
</reference>
<gene>
    <name evidence="1" type="ORF">BV87_09345</name>
    <name evidence="2" type="ORF">HH800_15560</name>
</gene>
<dbReference type="EMBL" id="CP053021">
    <property type="protein sequence ID" value="QJR03468.1"/>
    <property type="molecule type" value="Genomic_DNA"/>
</dbReference>
<reference evidence="1 3" key="1">
    <citation type="submission" date="2017-04" db="EMBL/GenBank/DDBJ databases">
        <title>Characterization, genome and methylation analysis of a phthalic acid esters degrading strain Sphingobium yanoikuyae SHJ.</title>
        <authorList>
            <person name="Feng L."/>
        </authorList>
    </citation>
    <scope>NUCLEOTIDE SEQUENCE [LARGE SCALE GENOMIC DNA]</scope>
    <source>
        <strain evidence="1 3">SHJ</strain>
    </source>
</reference>
<dbReference type="EMBL" id="CP020925">
    <property type="protein sequence ID" value="ATP18574.1"/>
    <property type="molecule type" value="Genomic_DNA"/>
</dbReference>
<dbReference type="RefSeq" id="WP_048938327.1">
    <property type="nucleotide sequence ID" value="NZ_CP020925.1"/>
</dbReference>
<dbReference type="AlphaFoldDB" id="A0A0J9D0P0"/>
<protein>
    <submittedName>
        <fullName evidence="1">Uncharacterized protein</fullName>
    </submittedName>
</protein>
<dbReference type="Proteomes" id="UP000037029">
    <property type="component" value="Chromosome"/>
</dbReference>
<evidence type="ECO:0000313" key="2">
    <source>
        <dbReference type="EMBL" id="QJR03468.1"/>
    </source>
</evidence>
<accession>A0A0J9D0P0</accession>
<evidence type="ECO:0000313" key="4">
    <source>
        <dbReference type="Proteomes" id="UP000502611"/>
    </source>
</evidence>
<organism evidence="1 3">
    <name type="scientific">Sphingobium yanoikuyae</name>
    <name type="common">Sphingomonas yanoikuyae</name>
    <dbReference type="NCBI Taxonomy" id="13690"/>
    <lineage>
        <taxon>Bacteria</taxon>
        <taxon>Pseudomonadati</taxon>
        <taxon>Pseudomonadota</taxon>
        <taxon>Alphaproteobacteria</taxon>
        <taxon>Sphingomonadales</taxon>
        <taxon>Sphingomonadaceae</taxon>
        <taxon>Sphingobium</taxon>
    </lineage>
</organism>